<dbReference type="GO" id="GO:0005524">
    <property type="term" value="F:ATP binding"/>
    <property type="evidence" value="ECO:0007669"/>
    <property type="project" value="UniProtKB-KW"/>
</dbReference>
<gene>
    <name evidence="5" type="ORF">DFJ66_1566</name>
</gene>
<reference evidence="5 6" key="1">
    <citation type="submission" date="2018-10" db="EMBL/GenBank/DDBJ databases">
        <title>Sequencing the genomes of 1000 actinobacteria strains.</title>
        <authorList>
            <person name="Klenk H.-P."/>
        </authorList>
    </citation>
    <scope>NUCLEOTIDE SEQUENCE [LARGE SCALE GENOMIC DNA]</scope>
    <source>
        <strain evidence="5 6">DSM 43911</strain>
    </source>
</reference>
<keyword evidence="6" id="KW-1185">Reference proteome</keyword>
<dbReference type="InterPro" id="IPR051782">
    <property type="entry name" value="ABC_Transporter_VariousFunc"/>
</dbReference>
<dbReference type="PANTHER" id="PTHR42939">
    <property type="entry name" value="ABC TRANSPORTER ATP-BINDING PROTEIN ALBC-RELATED"/>
    <property type="match status" value="1"/>
</dbReference>
<dbReference type="AlphaFoldDB" id="A0A495X6U1"/>
<evidence type="ECO:0000259" key="4">
    <source>
        <dbReference type="PROSITE" id="PS50893"/>
    </source>
</evidence>
<dbReference type="SMART" id="SM00382">
    <property type="entry name" value="AAA"/>
    <property type="match status" value="1"/>
</dbReference>
<dbReference type="Pfam" id="PF00005">
    <property type="entry name" value="ABC_tran"/>
    <property type="match status" value="1"/>
</dbReference>
<dbReference type="InterPro" id="IPR003593">
    <property type="entry name" value="AAA+_ATPase"/>
</dbReference>
<protein>
    <submittedName>
        <fullName evidence="5">ABC transporter family protein</fullName>
    </submittedName>
</protein>
<dbReference type="SUPFAM" id="SSF52540">
    <property type="entry name" value="P-loop containing nucleoside triphosphate hydrolases"/>
    <property type="match status" value="1"/>
</dbReference>
<dbReference type="InterPro" id="IPR027417">
    <property type="entry name" value="P-loop_NTPase"/>
</dbReference>
<keyword evidence="1" id="KW-0813">Transport</keyword>
<organism evidence="5 6">
    <name type="scientific">Saccharothrix variisporea</name>
    <dbReference type="NCBI Taxonomy" id="543527"/>
    <lineage>
        <taxon>Bacteria</taxon>
        <taxon>Bacillati</taxon>
        <taxon>Actinomycetota</taxon>
        <taxon>Actinomycetes</taxon>
        <taxon>Pseudonocardiales</taxon>
        <taxon>Pseudonocardiaceae</taxon>
        <taxon>Saccharothrix</taxon>
    </lineage>
</organism>
<evidence type="ECO:0000256" key="1">
    <source>
        <dbReference type="ARBA" id="ARBA00022448"/>
    </source>
</evidence>
<evidence type="ECO:0000313" key="5">
    <source>
        <dbReference type="EMBL" id="RKT68383.1"/>
    </source>
</evidence>
<proteinExistence type="predicted"/>
<dbReference type="Gene3D" id="3.40.50.300">
    <property type="entry name" value="P-loop containing nucleotide triphosphate hydrolases"/>
    <property type="match status" value="1"/>
</dbReference>
<dbReference type="PANTHER" id="PTHR42939:SF1">
    <property type="entry name" value="ABC TRANSPORTER ATP-BINDING PROTEIN ALBC-RELATED"/>
    <property type="match status" value="1"/>
</dbReference>
<keyword evidence="3" id="KW-0067">ATP-binding</keyword>
<dbReference type="GO" id="GO:0016887">
    <property type="term" value="F:ATP hydrolysis activity"/>
    <property type="evidence" value="ECO:0007669"/>
    <property type="project" value="InterPro"/>
</dbReference>
<comment type="caution">
    <text evidence="5">The sequence shown here is derived from an EMBL/GenBank/DDBJ whole genome shotgun (WGS) entry which is preliminary data.</text>
</comment>
<keyword evidence="2" id="KW-0547">Nucleotide-binding</keyword>
<dbReference type="Proteomes" id="UP000272729">
    <property type="component" value="Unassembled WGS sequence"/>
</dbReference>
<dbReference type="InterPro" id="IPR003439">
    <property type="entry name" value="ABC_transporter-like_ATP-bd"/>
</dbReference>
<evidence type="ECO:0000313" key="6">
    <source>
        <dbReference type="Proteomes" id="UP000272729"/>
    </source>
</evidence>
<dbReference type="PROSITE" id="PS50893">
    <property type="entry name" value="ABC_TRANSPORTER_2"/>
    <property type="match status" value="1"/>
</dbReference>
<dbReference type="RefSeq" id="WP_246029627.1">
    <property type="nucleotide sequence ID" value="NZ_JBIUBA010000004.1"/>
</dbReference>
<sequence>MVRLDRIGKRYGRGPWVLRDVTLSVEPGEAVVVTGGNGSGKSTLLRIAAGLSKPTSGSVSRPRSVGWMPERFPPGVRLSARDYLRHLAAVRGVPVRWDLVEALGFVGDPDAPMATLSKGNTQKIALVQALMARDLLVLDEPWSGLDVAAAATLRAFLTSSEAAVLVTDHHGHDLPGARVLPLGASSGGVVIELARVGSLLPQVSALEGVLSAAAVGSGARVEVAAAHSDEVLASVLRLGCSVRSVRS</sequence>
<evidence type="ECO:0000256" key="2">
    <source>
        <dbReference type="ARBA" id="ARBA00022741"/>
    </source>
</evidence>
<dbReference type="EMBL" id="RBXR01000001">
    <property type="protein sequence ID" value="RKT68383.1"/>
    <property type="molecule type" value="Genomic_DNA"/>
</dbReference>
<accession>A0A495X6U1</accession>
<name>A0A495X6U1_9PSEU</name>
<feature type="domain" description="ABC transporter" evidence="4">
    <location>
        <begin position="2"/>
        <end position="212"/>
    </location>
</feature>
<evidence type="ECO:0000256" key="3">
    <source>
        <dbReference type="ARBA" id="ARBA00022840"/>
    </source>
</evidence>